<dbReference type="SMART" id="SM00283">
    <property type="entry name" value="MA"/>
    <property type="match status" value="1"/>
</dbReference>
<evidence type="ECO:0000256" key="4">
    <source>
        <dbReference type="PROSITE-ProRule" id="PRU00284"/>
    </source>
</evidence>
<evidence type="ECO:0000259" key="6">
    <source>
        <dbReference type="PROSITE" id="PS50111"/>
    </source>
</evidence>
<dbReference type="SMART" id="SM00304">
    <property type="entry name" value="HAMP"/>
    <property type="match status" value="2"/>
</dbReference>
<dbReference type="InterPro" id="IPR004089">
    <property type="entry name" value="MCPsignal_dom"/>
</dbReference>
<keyword evidence="9" id="KW-1185">Reference proteome</keyword>
<evidence type="ECO:0000256" key="3">
    <source>
        <dbReference type="ARBA" id="ARBA00029447"/>
    </source>
</evidence>
<dbReference type="CDD" id="cd11386">
    <property type="entry name" value="MCP_signal"/>
    <property type="match status" value="1"/>
</dbReference>
<accession>A0A840MQQ0</accession>
<gene>
    <name evidence="8" type="ORF">HNQ59_002069</name>
</gene>
<protein>
    <submittedName>
        <fullName evidence="8">Methyl-accepting chemotaxis protein</fullName>
    </submittedName>
</protein>
<comment type="subcellular location">
    <subcellularLocation>
        <location evidence="1">Membrane</location>
    </subcellularLocation>
</comment>
<dbReference type="RefSeq" id="WP_184038580.1">
    <property type="nucleotide sequence ID" value="NZ_JACHHY010000011.1"/>
</dbReference>
<dbReference type="PROSITE" id="PS50885">
    <property type="entry name" value="HAMP"/>
    <property type="match status" value="1"/>
</dbReference>
<dbReference type="PANTHER" id="PTHR32089:SF112">
    <property type="entry name" value="LYSOZYME-LIKE PROTEIN-RELATED"/>
    <property type="match status" value="1"/>
</dbReference>
<dbReference type="SUPFAM" id="SSF58104">
    <property type="entry name" value="Methyl-accepting chemotaxis protein (MCP) signaling domain"/>
    <property type="match status" value="1"/>
</dbReference>
<feature type="domain" description="Methyl-accepting transducer" evidence="6">
    <location>
        <begin position="398"/>
        <end position="634"/>
    </location>
</feature>
<dbReference type="GO" id="GO:0006935">
    <property type="term" value="P:chemotaxis"/>
    <property type="evidence" value="ECO:0007669"/>
    <property type="project" value="InterPro"/>
</dbReference>
<dbReference type="Proteomes" id="UP000575898">
    <property type="component" value="Unassembled WGS sequence"/>
</dbReference>
<dbReference type="GO" id="GO:0007165">
    <property type="term" value="P:signal transduction"/>
    <property type="evidence" value="ECO:0007669"/>
    <property type="project" value="UniProtKB-KW"/>
</dbReference>
<dbReference type="CDD" id="cd06225">
    <property type="entry name" value="HAMP"/>
    <property type="match status" value="1"/>
</dbReference>
<evidence type="ECO:0000313" key="8">
    <source>
        <dbReference type="EMBL" id="MBB5018776.1"/>
    </source>
</evidence>
<comment type="caution">
    <text evidence="8">The sequence shown here is derived from an EMBL/GenBank/DDBJ whole genome shotgun (WGS) entry which is preliminary data.</text>
</comment>
<dbReference type="InterPro" id="IPR004090">
    <property type="entry name" value="Chemotax_Me-accpt_rcpt"/>
</dbReference>
<feature type="transmembrane region" description="Helical" evidence="5">
    <location>
        <begin position="21"/>
        <end position="41"/>
    </location>
</feature>
<evidence type="ECO:0000259" key="7">
    <source>
        <dbReference type="PROSITE" id="PS50885"/>
    </source>
</evidence>
<evidence type="ECO:0000256" key="2">
    <source>
        <dbReference type="ARBA" id="ARBA00023224"/>
    </source>
</evidence>
<dbReference type="GO" id="GO:0016020">
    <property type="term" value="C:membrane"/>
    <property type="evidence" value="ECO:0007669"/>
    <property type="project" value="UniProtKB-SubCell"/>
</dbReference>
<reference evidence="8 9" key="1">
    <citation type="submission" date="2020-08" db="EMBL/GenBank/DDBJ databases">
        <title>Genomic Encyclopedia of Type Strains, Phase IV (KMG-IV): sequencing the most valuable type-strain genomes for metagenomic binning, comparative biology and taxonomic classification.</title>
        <authorList>
            <person name="Goeker M."/>
        </authorList>
    </citation>
    <scope>NUCLEOTIDE SEQUENCE [LARGE SCALE GENOMIC DNA]</scope>
    <source>
        <strain evidence="8 9">DSM 27165</strain>
    </source>
</reference>
<keyword evidence="5" id="KW-1133">Transmembrane helix</keyword>
<dbReference type="PROSITE" id="PS50111">
    <property type="entry name" value="CHEMOTAXIS_TRANSDUC_2"/>
    <property type="match status" value="1"/>
</dbReference>
<proteinExistence type="inferred from homology"/>
<comment type="similarity">
    <text evidence="3">Belongs to the methyl-accepting chemotaxis (MCP) protein family.</text>
</comment>
<dbReference type="Gene3D" id="1.10.287.950">
    <property type="entry name" value="Methyl-accepting chemotaxis protein"/>
    <property type="match status" value="1"/>
</dbReference>
<dbReference type="EMBL" id="JACHHY010000011">
    <property type="protein sequence ID" value="MBB5018776.1"/>
    <property type="molecule type" value="Genomic_DNA"/>
</dbReference>
<dbReference type="PRINTS" id="PR00260">
    <property type="entry name" value="CHEMTRNSDUCR"/>
</dbReference>
<dbReference type="InterPro" id="IPR003660">
    <property type="entry name" value="HAMP_dom"/>
</dbReference>
<keyword evidence="5" id="KW-0472">Membrane</keyword>
<dbReference type="PANTHER" id="PTHR32089">
    <property type="entry name" value="METHYL-ACCEPTING CHEMOTAXIS PROTEIN MCPB"/>
    <property type="match status" value="1"/>
</dbReference>
<dbReference type="Pfam" id="PF00015">
    <property type="entry name" value="MCPsignal"/>
    <property type="match status" value="1"/>
</dbReference>
<organism evidence="8 9">
    <name type="scientific">Chitinivorax tropicus</name>
    <dbReference type="NCBI Taxonomy" id="714531"/>
    <lineage>
        <taxon>Bacteria</taxon>
        <taxon>Pseudomonadati</taxon>
        <taxon>Pseudomonadota</taxon>
        <taxon>Betaproteobacteria</taxon>
        <taxon>Chitinivorax</taxon>
    </lineage>
</organism>
<keyword evidence="5" id="KW-0812">Transmembrane</keyword>
<evidence type="ECO:0000256" key="1">
    <source>
        <dbReference type="ARBA" id="ARBA00004370"/>
    </source>
</evidence>
<sequence>MWGLLRPAASLASHLKFGAKFMLVGAVLGVPLVMLAGTLALELLNDVRQIDQAQQGVEVNQSLSHLLIQVQKHRGMTNGFLSGDTTFGPRIEENEAALEKNGVDLTRLANSTGYQREITAILSEWRSVHQQWRQAEIQQNFQAHTTLISNVLKTMMQMTDASGLKANRDPQVYYLQRLAYEDLILLGERLALARGMGTGIASRKQITLDERMKMATHVGIARHLLAGTQLQLALAFGNEPALQAVLGDQSGRLLARIGQAVQNVESQLVMAEQIQTEPAAYFEMTSAAIDEVYQLFKVIGGELATVLAAQDVSSHRMIITISGLMIALALLVSWLFLGTYRSLQEGVSELGRVSAALSTGDLTVTARITGRDEFQQIGVAVNSVAMSWRELIGQLNHAAGQVAQAVTELNDSAEQIATSSIQQSHAAASMASSVQQMTVSIAQVADSTSDVDRQAEATQHQSVQMERVVHGAVGEIIQIEQSVNETARTIGELRESATEISNIVGVIKDIADQTNLLALNAAIESARAGEAGRGFAVVADEVRTLAARTSEATQQIERMIQDVQRKTYRAVDVMQAGHQRVGNGVQLVRNVGDAVEEIRRTISQAKSMIDDITCSTTEQRAASTLIAQNVEKVAQMAEQNAAAVQSTLHVSQRLHDEANGLQQSLRAFKL</sequence>
<keyword evidence="2 4" id="KW-0807">Transducer</keyword>
<name>A0A840MQQ0_9PROT</name>
<feature type="domain" description="HAMP" evidence="7">
    <location>
        <begin position="341"/>
        <end position="393"/>
    </location>
</feature>
<feature type="transmembrane region" description="Helical" evidence="5">
    <location>
        <begin position="317"/>
        <end position="337"/>
    </location>
</feature>
<dbReference type="FunFam" id="1.10.287.950:FF:000001">
    <property type="entry name" value="Methyl-accepting chemotaxis sensory transducer"/>
    <property type="match status" value="1"/>
</dbReference>
<dbReference type="GO" id="GO:0004888">
    <property type="term" value="F:transmembrane signaling receptor activity"/>
    <property type="evidence" value="ECO:0007669"/>
    <property type="project" value="InterPro"/>
</dbReference>
<dbReference type="AlphaFoldDB" id="A0A840MQQ0"/>
<evidence type="ECO:0000313" key="9">
    <source>
        <dbReference type="Proteomes" id="UP000575898"/>
    </source>
</evidence>
<evidence type="ECO:0000256" key="5">
    <source>
        <dbReference type="SAM" id="Phobius"/>
    </source>
</evidence>